<reference evidence="2 3" key="1">
    <citation type="submission" date="2024-09" db="EMBL/GenBank/DDBJ databases">
        <authorList>
            <person name="Sun Q."/>
            <person name="Mori K."/>
        </authorList>
    </citation>
    <scope>NUCLEOTIDE SEQUENCE [LARGE SCALE GENOMIC DNA]</scope>
    <source>
        <strain evidence="2 3">JCM 13503</strain>
    </source>
</reference>
<organism evidence="2 3">
    <name type="scientific">Deinococcus oregonensis</name>
    <dbReference type="NCBI Taxonomy" id="1805970"/>
    <lineage>
        <taxon>Bacteria</taxon>
        <taxon>Thermotogati</taxon>
        <taxon>Deinococcota</taxon>
        <taxon>Deinococci</taxon>
        <taxon>Deinococcales</taxon>
        <taxon>Deinococcaceae</taxon>
        <taxon>Deinococcus</taxon>
    </lineage>
</organism>
<feature type="domain" description="VOC" evidence="1">
    <location>
        <begin position="17"/>
        <end position="141"/>
    </location>
</feature>
<comment type="caution">
    <text evidence="2">The sequence shown here is derived from an EMBL/GenBank/DDBJ whole genome shotgun (WGS) entry which is preliminary data.</text>
</comment>
<dbReference type="PROSITE" id="PS51819">
    <property type="entry name" value="VOC"/>
    <property type="match status" value="2"/>
</dbReference>
<evidence type="ECO:0000313" key="3">
    <source>
        <dbReference type="Proteomes" id="UP001589733"/>
    </source>
</evidence>
<name>A0ABV6AY05_9DEIO</name>
<dbReference type="RefSeq" id="WP_380009168.1">
    <property type="nucleotide sequence ID" value="NZ_JBHLYR010000031.1"/>
</dbReference>
<dbReference type="Gene3D" id="3.40.50.1820">
    <property type="entry name" value="alpha/beta hydrolase"/>
    <property type="match status" value="1"/>
</dbReference>
<dbReference type="Proteomes" id="UP001589733">
    <property type="component" value="Unassembled WGS sequence"/>
</dbReference>
<dbReference type="InterPro" id="IPR029058">
    <property type="entry name" value="AB_hydrolase_fold"/>
</dbReference>
<dbReference type="Gene3D" id="3.10.180.10">
    <property type="entry name" value="2,3-Dihydroxybiphenyl 1,2-Dioxygenase, domain 1"/>
    <property type="match status" value="2"/>
</dbReference>
<dbReference type="InterPro" id="IPR037523">
    <property type="entry name" value="VOC_core"/>
</dbReference>
<proteinExistence type="predicted"/>
<dbReference type="SUPFAM" id="SSF54593">
    <property type="entry name" value="Glyoxalase/Bleomycin resistance protein/Dihydroxybiphenyl dioxygenase"/>
    <property type="match status" value="1"/>
</dbReference>
<dbReference type="CDD" id="cd08347">
    <property type="entry name" value="PcpA_C_like"/>
    <property type="match status" value="1"/>
</dbReference>
<sequence>MSPQNPLSAPGTSPVQGLHHVTVMAQDPQRNIDFYSQTLGQRLVKVTVNFDDPGTYHLYYGDLTGQPGTIMTHFPWPAAKRGVRGNGEVVATAYSAPRASEGYWRERLTSHGFALKEDLRFGERVLTLEDPDGTWVELVFDDGQPVEPWPASPVPAEHELRGFHSVTAWVGDPQPVRNLLVGQLGFGEEGTEQSSEGGQRTRFRGSGSGVGLFVDVVARPGQPRGTFGAGSVHHVALRTRNDAEQLAYLESLTAAGFRPTPVQDRQYFHSIYFREQGGVLFEIATDAPGFPDDEPVNELGKHLKLPTWYEAQRPAIEANAPKIVSREYGVTIGNRDLSAVQESAPEDIEEAGGVQVYAAGRPLAEARVAMVLLHGRGGTAADILTLADDLNLSAFAYLAPQAEGNTWYPQSFLAPVAQNQPDLDQALATVGAVIDALGEQGIEPQHVVLGGFSQGACLALEYASRAATQGQRLGGVVALSGGLITLDQGSELSGTPIFMGVAPDDAHIPLSRFQASADQLKSRGAQVDARVYPGLGHSINKDELDAVRRVMQSVAALV</sequence>
<dbReference type="EMBL" id="JBHLYR010000031">
    <property type="protein sequence ID" value="MFB9992388.1"/>
    <property type="molecule type" value="Genomic_DNA"/>
</dbReference>
<dbReference type="PANTHER" id="PTHR36110:SF2">
    <property type="entry name" value="RING-CLEAVING DIOXYGENASE MHQE-RELATED"/>
    <property type="match status" value="1"/>
</dbReference>
<feature type="domain" description="VOC" evidence="1">
    <location>
        <begin position="162"/>
        <end position="286"/>
    </location>
</feature>
<dbReference type="InterPro" id="IPR029068">
    <property type="entry name" value="Glyas_Bleomycin-R_OHBP_Dase"/>
</dbReference>
<dbReference type="InterPro" id="IPR052537">
    <property type="entry name" value="Extradiol_RC_dioxygenase"/>
</dbReference>
<dbReference type="InterPro" id="IPR004360">
    <property type="entry name" value="Glyas_Fos-R_dOase_dom"/>
</dbReference>
<evidence type="ECO:0000259" key="1">
    <source>
        <dbReference type="PROSITE" id="PS51819"/>
    </source>
</evidence>
<dbReference type="SUPFAM" id="SSF53474">
    <property type="entry name" value="alpha/beta-Hydrolases"/>
    <property type="match status" value="1"/>
</dbReference>
<protein>
    <submittedName>
        <fullName evidence="2">VOC family protein</fullName>
    </submittedName>
</protein>
<dbReference type="PANTHER" id="PTHR36110">
    <property type="entry name" value="RING-CLEAVING DIOXYGENASE MHQE-RELATED"/>
    <property type="match status" value="1"/>
</dbReference>
<dbReference type="Pfam" id="PF02230">
    <property type="entry name" value="Abhydrolase_2"/>
    <property type="match status" value="1"/>
</dbReference>
<dbReference type="InterPro" id="IPR003140">
    <property type="entry name" value="PLipase/COase/thioEstase"/>
</dbReference>
<dbReference type="Pfam" id="PF00903">
    <property type="entry name" value="Glyoxalase"/>
    <property type="match status" value="2"/>
</dbReference>
<gene>
    <name evidence="2" type="ORF">ACFFLM_10470</name>
</gene>
<accession>A0ABV6AY05</accession>
<keyword evidence="3" id="KW-1185">Reference proteome</keyword>
<evidence type="ECO:0000313" key="2">
    <source>
        <dbReference type="EMBL" id="MFB9992388.1"/>
    </source>
</evidence>